<keyword evidence="4 5" id="KW-0378">Hydrolase</keyword>
<accession>A0ABS7RII8</accession>
<evidence type="ECO:0000256" key="1">
    <source>
        <dbReference type="ARBA" id="ARBA00001052"/>
    </source>
</evidence>
<dbReference type="PROSITE" id="PS00860">
    <property type="entry name" value="GTP_CYCLOHYDROL_1_2"/>
    <property type="match status" value="1"/>
</dbReference>
<evidence type="ECO:0000259" key="6">
    <source>
        <dbReference type="Pfam" id="PF01227"/>
    </source>
</evidence>
<proteinExistence type="inferred from homology"/>
<comment type="pathway">
    <text evidence="2 5">Cofactor biosynthesis; 7,8-dihydroneopterin triphosphate biosynthesis; 7,8-dihydroneopterin triphosphate from GTP: step 1/1.</text>
</comment>
<reference evidence="7 8" key="1">
    <citation type="submission" date="2021-08" db="EMBL/GenBank/DDBJ databases">
        <title>Nocardioides bacterium WL0053 sp. nov., isolated from the sediment.</title>
        <authorList>
            <person name="Wang L."/>
            <person name="Zhang D."/>
            <person name="Zhang A."/>
        </authorList>
    </citation>
    <scope>NUCLEOTIDE SEQUENCE [LARGE SCALE GENOMIC DNA]</scope>
    <source>
        <strain evidence="7 8">WL0053</strain>
    </source>
</reference>
<dbReference type="Pfam" id="PF01227">
    <property type="entry name" value="GTP_cyclohydroI"/>
    <property type="match status" value="1"/>
</dbReference>
<feature type="binding site" evidence="5">
    <location>
        <position position="103"/>
    </location>
    <ligand>
        <name>Zn(2+)</name>
        <dbReference type="ChEBI" id="CHEBI:29105"/>
    </ligand>
</feature>
<evidence type="ECO:0000256" key="4">
    <source>
        <dbReference type="ARBA" id="ARBA00022801"/>
    </source>
</evidence>
<sequence>MTPRTDAVAARESDGPAVVSWRPRVVHDAAPVDLALAEKAAADLLAALGQPVDGPDMAETPRRMAHAYAEMLTAGAFDFTTFANSEGYDELVLVEDIPVRSVCEHHMLPFVGVAHVGYLPAERILGLSKFARVVDHFSHRAQTQERLTKQIAEHLERQLAPRGVGVVIEAQHTCMSLRGVRAVGARTVTSALFGALRDNPSSRAEFLSLTRRR</sequence>
<comment type="catalytic activity">
    <reaction evidence="1 5">
        <text>GTP + H2O = 7,8-dihydroneopterin 3'-triphosphate + formate + H(+)</text>
        <dbReference type="Rhea" id="RHEA:17473"/>
        <dbReference type="ChEBI" id="CHEBI:15377"/>
        <dbReference type="ChEBI" id="CHEBI:15378"/>
        <dbReference type="ChEBI" id="CHEBI:15740"/>
        <dbReference type="ChEBI" id="CHEBI:37565"/>
        <dbReference type="ChEBI" id="CHEBI:58462"/>
        <dbReference type="EC" id="3.5.4.16"/>
    </reaction>
</comment>
<dbReference type="InterPro" id="IPR043133">
    <property type="entry name" value="GTP-CH-I_C/QueF"/>
</dbReference>
<comment type="caution">
    <text evidence="7">The sequence shown here is derived from an EMBL/GenBank/DDBJ whole genome shotgun (WGS) entry which is preliminary data.</text>
</comment>
<dbReference type="Gene3D" id="3.30.1130.10">
    <property type="match status" value="1"/>
</dbReference>
<comment type="similarity">
    <text evidence="5">Belongs to the GTP cyclohydrolase I family.</text>
</comment>
<evidence type="ECO:0000256" key="3">
    <source>
        <dbReference type="ARBA" id="ARBA00022563"/>
    </source>
</evidence>
<keyword evidence="5" id="KW-0479">Metal-binding</keyword>
<dbReference type="NCBIfam" id="NF006825">
    <property type="entry name" value="PRK09347.1-2"/>
    <property type="match status" value="1"/>
</dbReference>
<evidence type="ECO:0000256" key="2">
    <source>
        <dbReference type="ARBA" id="ARBA00005080"/>
    </source>
</evidence>
<dbReference type="EMBL" id="JAIEZQ010000002">
    <property type="protein sequence ID" value="MBY9074855.1"/>
    <property type="molecule type" value="Genomic_DNA"/>
</dbReference>
<dbReference type="InterPro" id="IPR020602">
    <property type="entry name" value="GTP_CycHdrlase_I_dom"/>
</dbReference>
<protein>
    <recommendedName>
        <fullName evidence="5">GTP cyclohydrolase 1</fullName>
        <ecNumber evidence="5">3.5.4.16</ecNumber>
    </recommendedName>
    <alternativeName>
        <fullName evidence="5">GTP cyclohydrolase I</fullName>
        <shortName evidence="5">GTP-CH-I</shortName>
    </alternativeName>
</protein>
<dbReference type="RefSeq" id="WP_221024672.1">
    <property type="nucleotide sequence ID" value="NZ_JAIEZQ010000002.1"/>
</dbReference>
<name>A0ABS7RII8_9ACTN</name>
<feature type="binding site" evidence="5">
    <location>
        <position position="174"/>
    </location>
    <ligand>
        <name>Zn(2+)</name>
        <dbReference type="ChEBI" id="CHEBI:29105"/>
    </ligand>
</feature>
<dbReference type="PROSITE" id="PS00859">
    <property type="entry name" value="GTP_CYCLOHYDROL_1_1"/>
    <property type="match status" value="1"/>
</dbReference>
<dbReference type="PANTHER" id="PTHR11109">
    <property type="entry name" value="GTP CYCLOHYDROLASE I"/>
    <property type="match status" value="1"/>
</dbReference>
<gene>
    <name evidence="5" type="primary">folE</name>
    <name evidence="7" type="ORF">K1X13_08485</name>
</gene>
<dbReference type="Proteomes" id="UP000754710">
    <property type="component" value="Unassembled WGS sequence"/>
</dbReference>
<keyword evidence="5" id="KW-0342">GTP-binding</keyword>
<feature type="binding site" evidence="5">
    <location>
        <position position="106"/>
    </location>
    <ligand>
        <name>Zn(2+)</name>
        <dbReference type="ChEBI" id="CHEBI:29105"/>
    </ligand>
</feature>
<keyword evidence="5" id="KW-0547">Nucleotide-binding</keyword>
<dbReference type="InterPro" id="IPR001474">
    <property type="entry name" value="GTP_CycHdrlase_I"/>
</dbReference>
<evidence type="ECO:0000313" key="8">
    <source>
        <dbReference type="Proteomes" id="UP000754710"/>
    </source>
</evidence>
<keyword evidence="5" id="KW-0862">Zinc</keyword>
<dbReference type="InterPro" id="IPR043134">
    <property type="entry name" value="GTP-CH-I_N"/>
</dbReference>
<feature type="domain" description="GTP cyclohydrolase I" evidence="6">
    <location>
        <begin position="38"/>
        <end position="210"/>
    </location>
</feature>
<evidence type="ECO:0000256" key="5">
    <source>
        <dbReference type="HAMAP-Rule" id="MF_00223"/>
    </source>
</evidence>
<dbReference type="NCBIfam" id="NF006826">
    <property type="entry name" value="PRK09347.1-3"/>
    <property type="match status" value="1"/>
</dbReference>
<dbReference type="EC" id="3.5.4.16" evidence="5"/>
<dbReference type="Gene3D" id="1.10.286.10">
    <property type="match status" value="1"/>
</dbReference>
<organism evidence="7 8">
    <name type="scientific">Nocardioides jiangsuensis</name>
    <dbReference type="NCBI Taxonomy" id="2866161"/>
    <lineage>
        <taxon>Bacteria</taxon>
        <taxon>Bacillati</taxon>
        <taxon>Actinomycetota</taxon>
        <taxon>Actinomycetes</taxon>
        <taxon>Propionibacteriales</taxon>
        <taxon>Nocardioidaceae</taxon>
        <taxon>Nocardioides</taxon>
    </lineage>
</organism>
<dbReference type="InterPro" id="IPR018234">
    <property type="entry name" value="GTP_CycHdrlase_I_CS"/>
</dbReference>
<keyword evidence="8" id="KW-1185">Reference proteome</keyword>
<evidence type="ECO:0000313" key="7">
    <source>
        <dbReference type="EMBL" id="MBY9074855.1"/>
    </source>
</evidence>
<comment type="subunit">
    <text evidence="5">Homopolymer.</text>
</comment>
<dbReference type="SUPFAM" id="SSF55620">
    <property type="entry name" value="Tetrahydrobiopterin biosynthesis enzymes-like"/>
    <property type="match status" value="1"/>
</dbReference>
<dbReference type="PANTHER" id="PTHR11109:SF7">
    <property type="entry name" value="GTP CYCLOHYDROLASE 1"/>
    <property type="match status" value="1"/>
</dbReference>
<dbReference type="HAMAP" id="MF_00223">
    <property type="entry name" value="FolE"/>
    <property type="match status" value="1"/>
</dbReference>
<keyword evidence="3 5" id="KW-0554">One-carbon metabolism</keyword>